<dbReference type="PROSITE" id="PS50931">
    <property type="entry name" value="HTH_LYSR"/>
    <property type="match status" value="1"/>
</dbReference>
<proteinExistence type="inferred from homology"/>
<comment type="similarity">
    <text evidence="1">Belongs to the LysR transcriptional regulatory family.</text>
</comment>
<dbReference type="InterPro" id="IPR036390">
    <property type="entry name" value="WH_DNA-bd_sf"/>
</dbReference>
<dbReference type="Proteomes" id="UP000606115">
    <property type="component" value="Unassembled WGS sequence"/>
</dbReference>
<evidence type="ECO:0000313" key="7">
    <source>
        <dbReference type="Proteomes" id="UP000606115"/>
    </source>
</evidence>
<dbReference type="Gene3D" id="1.10.10.10">
    <property type="entry name" value="Winged helix-like DNA-binding domain superfamily/Winged helix DNA-binding domain"/>
    <property type="match status" value="1"/>
</dbReference>
<evidence type="ECO:0000256" key="2">
    <source>
        <dbReference type="ARBA" id="ARBA00023015"/>
    </source>
</evidence>
<organism evidence="6 7">
    <name type="scientific">Glutamicibacter ardleyensis</name>
    <dbReference type="NCBI Taxonomy" id="225894"/>
    <lineage>
        <taxon>Bacteria</taxon>
        <taxon>Bacillati</taxon>
        <taxon>Actinomycetota</taxon>
        <taxon>Actinomycetes</taxon>
        <taxon>Micrococcales</taxon>
        <taxon>Micrococcaceae</taxon>
        <taxon>Glutamicibacter</taxon>
    </lineage>
</organism>
<feature type="domain" description="HTH lysR-type" evidence="5">
    <location>
        <begin position="4"/>
        <end position="62"/>
    </location>
</feature>
<sequence length="310" mass="33887">MSKFSLRHLEIMAELPEHTTLGSAASELRISESALSQSITAIEKIAREPLCLRRKAHGITMTASGEYFALMARKIIAQVDELQATFPHQDGQLRGPVRFGCFASLSPHVIPALLEGFPPLHPDLDVSVRVGTHDELIPALNSGELDVAFVYDLLLPAQLGKQVIYETEMQVVLHPGHRLAQLQRPLELSDLVDEPLIMYDSTPSTGYVMQLFAAQGLVPKITASVPQMILVNAMVGRGLGYGLLMSRPNNAELSLEGRKLAFRPLRAPNYPSAVVAIWPGTAQLPARVLALIDYAIIAMNDSWRESSPGN</sequence>
<dbReference type="GeneID" id="303303493"/>
<dbReference type="PANTHER" id="PTHR30346:SF0">
    <property type="entry name" value="HCA OPERON TRANSCRIPTIONAL ACTIVATOR HCAR"/>
    <property type="match status" value="1"/>
</dbReference>
<evidence type="ECO:0000256" key="4">
    <source>
        <dbReference type="ARBA" id="ARBA00023163"/>
    </source>
</evidence>
<reference evidence="7" key="1">
    <citation type="journal article" date="2019" name="Int. J. Syst. Evol. Microbiol.">
        <title>The Global Catalogue of Microorganisms (GCM) 10K type strain sequencing project: providing services to taxonomists for standard genome sequencing and annotation.</title>
        <authorList>
            <consortium name="The Broad Institute Genomics Platform"/>
            <consortium name="The Broad Institute Genome Sequencing Center for Infectious Disease"/>
            <person name="Wu L."/>
            <person name="Ma J."/>
        </authorList>
    </citation>
    <scope>NUCLEOTIDE SEQUENCE [LARGE SCALE GENOMIC DNA]</scope>
    <source>
        <strain evidence="7">CGMCC 1.3685</strain>
    </source>
</reference>
<keyword evidence="3" id="KW-0238">DNA-binding</keyword>
<dbReference type="Pfam" id="PF03466">
    <property type="entry name" value="LysR_substrate"/>
    <property type="match status" value="1"/>
</dbReference>
<protein>
    <submittedName>
        <fullName evidence="6">LysR family transcriptional regulator</fullName>
    </submittedName>
</protein>
<dbReference type="SUPFAM" id="SSF46785">
    <property type="entry name" value="Winged helix' DNA-binding domain"/>
    <property type="match status" value="1"/>
</dbReference>
<keyword evidence="2" id="KW-0805">Transcription regulation</keyword>
<dbReference type="RefSeq" id="WP_096256541.1">
    <property type="nucleotide sequence ID" value="NZ_BMKX01000002.1"/>
</dbReference>
<dbReference type="Gene3D" id="3.40.190.10">
    <property type="entry name" value="Periplasmic binding protein-like II"/>
    <property type="match status" value="2"/>
</dbReference>
<gene>
    <name evidence="6" type="ORF">GCM10007173_11090</name>
</gene>
<comment type="caution">
    <text evidence="6">The sequence shown here is derived from an EMBL/GenBank/DDBJ whole genome shotgun (WGS) entry which is preliminary data.</text>
</comment>
<accession>A0ABQ2DDT2</accession>
<evidence type="ECO:0000256" key="3">
    <source>
        <dbReference type="ARBA" id="ARBA00023125"/>
    </source>
</evidence>
<dbReference type="InterPro" id="IPR036388">
    <property type="entry name" value="WH-like_DNA-bd_sf"/>
</dbReference>
<keyword evidence="7" id="KW-1185">Reference proteome</keyword>
<evidence type="ECO:0000313" key="6">
    <source>
        <dbReference type="EMBL" id="GGJ54267.1"/>
    </source>
</evidence>
<evidence type="ECO:0000259" key="5">
    <source>
        <dbReference type="PROSITE" id="PS50931"/>
    </source>
</evidence>
<name>A0ABQ2DDT2_9MICC</name>
<dbReference type="SUPFAM" id="SSF53850">
    <property type="entry name" value="Periplasmic binding protein-like II"/>
    <property type="match status" value="1"/>
</dbReference>
<dbReference type="EMBL" id="BMKX01000002">
    <property type="protein sequence ID" value="GGJ54267.1"/>
    <property type="molecule type" value="Genomic_DNA"/>
</dbReference>
<dbReference type="InterPro" id="IPR000847">
    <property type="entry name" value="LysR_HTH_N"/>
</dbReference>
<dbReference type="Pfam" id="PF00126">
    <property type="entry name" value="HTH_1"/>
    <property type="match status" value="1"/>
</dbReference>
<evidence type="ECO:0000256" key="1">
    <source>
        <dbReference type="ARBA" id="ARBA00009437"/>
    </source>
</evidence>
<dbReference type="InterPro" id="IPR005119">
    <property type="entry name" value="LysR_subst-bd"/>
</dbReference>
<dbReference type="PANTHER" id="PTHR30346">
    <property type="entry name" value="TRANSCRIPTIONAL DUAL REGULATOR HCAR-RELATED"/>
    <property type="match status" value="1"/>
</dbReference>
<keyword evidence="4" id="KW-0804">Transcription</keyword>